<evidence type="ECO:0000313" key="5">
    <source>
        <dbReference type="Proteomes" id="UP001500751"/>
    </source>
</evidence>
<keyword evidence="2" id="KW-0472">Membrane</keyword>
<name>A0ABN2VBP8_9ACTN</name>
<organism evidence="4 5">
    <name type="scientific">Catenulispora yoronensis</name>
    <dbReference type="NCBI Taxonomy" id="450799"/>
    <lineage>
        <taxon>Bacteria</taxon>
        <taxon>Bacillati</taxon>
        <taxon>Actinomycetota</taxon>
        <taxon>Actinomycetes</taxon>
        <taxon>Catenulisporales</taxon>
        <taxon>Catenulisporaceae</taxon>
        <taxon>Catenulispora</taxon>
    </lineage>
</organism>
<comment type="caution">
    <text evidence="4">The sequence shown here is derived from an EMBL/GenBank/DDBJ whole genome shotgun (WGS) entry which is preliminary data.</text>
</comment>
<dbReference type="Proteomes" id="UP001500751">
    <property type="component" value="Unassembled WGS sequence"/>
</dbReference>
<gene>
    <name evidence="4" type="ORF">GCM10009839_79790</name>
</gene>
<evidence type="ECO:0000256" key="3">
    <source>
        <dbReference type="SAM" id="SignalP"/>
    </source>
</evidence>
<evidence type="ECO:0000256" key="2">
    <source>
        <dbReference type="SAM" id="Phobius"/>
    </source>
</evidence>
<dbReference type="Gene3D" id="2.30.110.20">
    <property type="entry name" value="Hcp1-like"/>
    <property type="match status" value="1"/>
</dbReference>
<dbReference type="EMBL" id="BAAAQN010000070">
    <property type="protein sequence ID" value="GAA2058167.1"/>
    <property type="molecule type" value="Genomic_DNA"/>
</dbReference>
<evidence type="ECO:0008006" key="6">
    <source>
        <dbReference type="Google" id="ProtNLM"/>
    </source>
</evidence>
<evidence type="ECO:0000256" key="1">
    <source>
        <dbReference type="SAM" id="MobiDB-lite"/>
    </source>
</evidence>
<evidence type="ECO:0000313" key="4">
    <source>
        <dbReference type="EMBL" id="GAA2058167.1"/>
    </source>
</evidence>
<keyword evidence="5" id="KW-1185">Reference proteome</keyword>
<proteinExistence type="predicted"/>
<feature type="region of interest" description="Disordered" evidence="1">
    <location>
        <begin position="87"/>
        <end position="189"/>
    </location>
</feature>
<keyword evidence="3" id="KW-0732">Signal</keyword>
<feature type="signal peptide" evidence="3">
    <location>
        <begin position="1"/>
        <end position="34"/>
    </location>
</feature>
<feature type="transmembrane region" description="Helical" evidence="2">
    <location>
        <begin position="393"/>
        <end position="414"/>
    </location>
</feature>
<accession>A0ABN2VBP8</accession>
<feature type="compositionally biased region" description="Low complexity" evidence="1">
    <location>
        <begin position="314"/>
        <end position="332"/>
    </location>
</feature>
<keyword evidence="2" id="KW-1133">Transmembrane helix</keyword>
<reference evidence="4 5" key="1">
    <citation type="journal article" date="2019" name="Int. J. Syst. Evol. Microbiol.">
        <title>The Global Catalogue of Microorganisms (GCM) 10K type strain sequencing project: providing services to taxonomists for standard genome sequencing and annotation.</title>
        <authorList>
            <consortium name="The Broad Institute Genomics Platform"/>
            <consortium name="The Broad Institute Genome Sequencing Center for Infectious Disease"/>
            <person name="Wu L."/>
            <person name="Ma J."/>
        </authorList>
    </citation>
    <scope>NUCLEOTIDE SEQUENCE [LARGE SCALE GENOMIC DNA]</scope>
    <source>
        <strain evidence="4 5">JCM 16014</strain>
    </source>
</reference>
<keyword evidence="2" id="KW-0812">Transmembrane</keyword>
<dbReference type="InterPro" id="IPR036624">
    <property type="entry name" value="Hcp1-lik_sf"/>
</dbReference>
<feature type="chain" id="PRO_5046726013" description="Bacterial Ig-like domain-containing protein" evidence="3">
    <location>
        <begin position="35"/>
        <end position="434"/>
    </location>
</feature>
<feature type="region of interest" description="Disordered" evidence="1">
    <location>
        <begin position="311"/>
        <end position="345"/>
    </location>
</feature>
<feature type="compositionally biased region" description="Low complexity" evidence="1">
    <location>
        <begin position="113"/>
        <end position="153"/>
    </location>
</feature>
<sequence>MGMRRGARSIVGGVAGACAVGLVLGVAAATPAQAARGSGSVSLSPNHGSAQSVFTATFHLNGNAAPGACLGAVVQFAFDNQPVGSAPLDGSCSASSSMQVPLGASPGAHKVRGTASGATSATATANFTVDPAPGSSTSPPSSPSTSTRQAPPSWSNSTTPVTPWTAPPFAAQAIPTSTGPCDTSGPHAPAPDKGFLMIPAYSAGAHPKVPGSTLITEPASGALPIVTVGPAGMVPPLLGDGRHPYQYLELLEPLDDNVSPKLRLAAAAGEPFGCLHVESFGGAGSGYGYLSYALKDALVISVQDANADGTPFQTATPTAAPSTPVPAATSSVKGKAPEPAKSSATGPKAKFEKVVLGYTSLTWEYQEPSGAQAPVHRGAGTIQPPAPAPPLSYSNLVFAFGGLVAATVALMFAYHSRRRDLARRARRQRASHAS</sequence>
<protein>
    <recommendedName>
        <fullName evidence="6">Bacterial Ig-like domain-containing protein</fullName>
    </recommendedName>
</protein>